<feature type="domain" description="AMP-dependent synthetase/ligase" evidence="1">
    <location>
        <begin position="1"/>
        <end position="80"/>
    </location>
</feature>
<dbReference type="PANTHER" id="PTHR43201">
    <property type="entry name" value="ACYL-COA SYNTHETASE"/>
    <property type="match status" value="1"/>
</dbReference>
<sequence length="83" mass="9340">MPTHTNLLNNGRFVGSRMGLTSNDVVCCPPPLFHCFELRARKHDCLSKQFDADRVLDAIVQEDCTSLYGVPTMFIAVIEAQKR</sequence>
<evidence type="ECO:0000259" key="1">
    <source>
        <dbReference type="Pfam" id="PF00501"/>
    </source>
</evidence>
<dbReference type="AlphaFoldDB" id="W9YJ78"/>
<dbReference type="GO" id="GO:0031956">
    <property type="term" value="F:medium-chain fatty acid-CoA ligase activity"/>
    <property type="evidence" value="ECO:0007669"/>
    <property type="project" value="TreeGrafter"/>
</dbReference>
<name>W9YJ78_9EURO</name>
<dbReference type="GO" id="GO:0006631">
    <property type="term" value="P:fatty acid metabolic process"/>
    <property type="evidence" value="ECO:0007669"/>
    <property type="project" value="TreeGrafter"/>
</dbReference>
<dbReference type="eggNOG" id="KOG1177">
    <property type="taxonomic scope" value="Eukaryota"/>
</dbReference>
<dbReference type="InterPro" id="IPR042099">
    <property type="entry name" value="ANL_N_sf"/>
</dbReference>
<dbReference type="RefSeq" id="XP_007730703.1">
    <property type="nucleotide sequence ID" value="XM_007732513.1"/>
</dbReference>
<dbReference type="EMBL" id="AMGY01000002">
    <property type="protein sequence ID" value="EXJ89306.1"/>
    <property type="molecule type" value="Genomic_DNA"/>
</dbReference>
<dbReference type="Gene3D" id="3.40.50.12780">
    <property type="entry name" value="N-terminal domain of ligase-like"/>
    <property type="match status" value="1"/>
</dbReference>
<dbReference type="SUPFAM" id="SSF56801">
    <property type="entry name" value="Acetyl-CoA synthetase-like"/>
    <property type="match status" value="1"/>
</dbReference>
<evidence type="ECO:0000313" key="2">
    <source>
        <dbReference type="EMBL" id="EXJ89306.1"/>
    </source>
</evidence>
<comment type="caution">
    <text evidence="2">The sequence shown here is derived from an EMBL/GenBank/DDBJ whole genome shotgun (WGS) entry which is preliminary data.</text>
</comment>
<reference evidence="2 3" key="1">
    <citation type="submission" date="2013-03" db="EMBL/GenBank/DDBJ databases">
        <title>The Genome Sequence of Capronia epimyces CBS 606.96.</title>
        <authorList>
            <consortium name="The Broad Institute Genomics Platform"/>
            <person name="Cuomo C."/>
            <person name="de Hoog S."/>
            <person name="Gorbushina A."/>
            <person name="Walker B."/>
            <person name="Young S.K."/>
            <person name="Zeng Q."/>
            <person name="Gargeya S."/>
            <person name="Fitzgerald M."/>
            <person name="Haas B."/>
            <person name="Abouelleil A."/>
            <person name="Allen A.W."/>
            <person name="Alvarado L."/>
            <person name="Arachchi H.M."/>
            <person name="Berlin A.M."/>
            <person name="Chapman S.B."/>
            <person name="Gainer-Dewar J."/>
            <person name="Goldberg J."/>
            <person name="Griggs A."/>
            <person name="Gujja S."/>
            <person name="Hansen M."/>
            <person name="Howarth C."/>
            <person name="Imamovic A."/>
            <person name="Ireland A."/>
            <person name="Larimer J."/>
            <person name="McCowan C."/>
            <person name="Murphy C."/>
            <person name="Pearson M."/>
            <person name="Poon T.W."/>
            <person name="Priest M."/>
            <person name="Roberts A."/>
            <person name="Saif S."/>
            <person name="Shea T."/>
            <person name="Sisk P."/>
            <person name="Sykes S."/>
            <person name="Wortman J."/>
            <person name="Nusbaum C."/>
            <person name="Birren B."/>
        </authorList>
    </citation>
    <scope>NUCLEOTIDE SEQUENCE [LARGE SCALE GENOMIC DNA]</scope>
    <source>
        <strain evidence="2 3">CBS 606.96</strain>
    </source>
</reference>
<organism evidence="2 3">
    <name type="scientific">Capronia epimyces CBS 606.96</name>
    <dbReference type="NCBI Taxonomy" id="1182542"/>
    <lineage>
        <taxon>Eukaryota</taxon>
        <taxon>Fungi</taxon>
        <taxon>Dikarya</taxon>
        <taxon>Ascomycota</taxon>
        <taxon>Pezizomycotina</taxon>
        <taxon>Eurotiomycetes</taxon>
        <taxon>Chaetothyriomycetidae</taxon>
        <taxon>Chaetothyriales</taxon>
        <taxon>Herpotrichiellaceae</taxon>
        <taxon>Capronia</taxon>
    </lineage>
</organism>
<gene>
    <name evidence="2" type="ORF">A1O3_02372</name>
</gene>
<dbReference type="Proteomes" id="UP000019478">
    <property type="component" value="Unassembled WGS sequence"/>
</dbReference>
<accession>W9YJ78</accession>
<keyword evidence="3" id="KW-1185">Reference proteome</keyword>
<dbReference type="OrthoDB" id="10253115at2759"/>
<dbReference type="STRING" id="1182542.W9YJ78"/>
<dbReference type="HOGENOM" id="CLU_2542355_0_0_1"/>
<dbReference type="Pfam" id="PF00501">
    <property type="entry name" value="AMP-binding"/>
    <property type="match status" value="1"/>
</dbReference>
<dbReference type="PANTHER" id="PTHR43201:SF6">
    <property type="entry name" value="ACYL COA SYNTHETASE (EUROFUNG)"/>
    <property type="match status" value="1"/>
</dbReference>
<dbReference type="GeneID" id="19166503"/>
<dbReference type="InterPro" id="IPR000873">
    <property type="entry name" value="AMP-dep_synth/lig_dom"/>
</dbReference>
<evidence type="ECO:0000313" key="3">
    <source>
        <dbReference type="Proteomes" id="UP000019478"/>
    </source>
</evidence>
<protein>
    <submittedName>
        <fullName evidence="2">Long-chain acyl-CoA synthetase</fullName>
    </submittedName>
</protein>
<proteinExistence type="predicted"/>